<evidence type="ECO:0000313" key="5">
    <source>
        <dbReference type="Proteomes" id="UP000069940"/>
    </source>
</evidence>
<evidence type="ECO:0000259" key="3">
    <source>
        <dbReference type="PROSITE" id="PS50158"/>
    </source>
</evidence>
<feature type="compositionally biased region" description="Polar residues" evidence="2">
    <location>
        <begin position="151"/>
        <end position="165"/>
    </location>
</feature>
<dbReference type="InterPro" id="IPR001878">
    <property type="entry name" value="Znf_CCHC"/>
</dbReference>
<feature type="region of interest" description="Disordered" evidence="2">
    <location>
        <begin position="202"/>
        <end position="221"/>
    </location>
</feature>
<keyword evidence="5" id="KW-1185">Reference proteome</keyword>
<dbReference type="Proteomes" id="UP000069940">
    <property type="component" value="Unassembled WGS sequence"/>
</dbReference>
<evidence type="ECO:0000313" key="4">
    <source>
        <dbReference type="EnsemblMetazoa" id="AALFPA23_020182.P29741"/>
    </source>
</evidence>
<reference evidence="4" key="2">
    <citation type="submission" date="2025-05" db="UniProtKB">
        <authorList>
            <consortium name="EnsemblMetazoa"/>
        </authorList>
    </citation>
    <scope>IDENTIFICATION</scope>
    <source>
        <strain evidence="4">Foshan</strain>
    </source>
</reference>
<keyword evidence="1" id="KW-0863">Zinc-finger</keyword>
<dbReference type="SMART" id="SM00343">
    <property type="entry name" value="ZnF_C2HC"/>
    <property type="match status" value="1"/>
</dbReference>
<dbReference type="EnsemblMetazoa" id="AALFPA23_020182.R29741">
    <property type="protein sequence ID" value="AALFPA23_020182.P29741"/>
    <property type="gene ID" value="AALFPA23_020182"/>
</dbReference>
<keyword evidence="1" id="KW-0862">Zinc</keyword>
<dbReference type="PROSITE" id="PS50158">
    <property type="entry name" value="ZF_CCHC"/>
    <property type="match status" value="1"/>
</dbReference>
<name>A0ABM1ZNG0_AEDAL</name>
<keyword evidence="1" id="KW-0479">Metal-binding</keyword>
<proteinExistence type="predicted"/>
<feature type="region of interest" description="Disordered" evidence="2">
    <location>
        <begin position="151"/>
        <end position="179"/>
    </location>
</feature>
<reference evidence="5" key="1">
    <citation type="journal article" date="2015" name="Proc. Natl. Acad. Sci. U.S.A.">
        <title>Genome sequence of the Asian Tiger mosquito, Aedes albopictus, reveals insights into its biology, genetics, and evolution.</title>
        <authorList>
            <person name="Chen X.G."/>
            <person name="Jiang X."/>
            <person name="Gu J."/>
            <person name="Xu M."/>
            <person name="Wu Y."/>
            <person name="Deng Y."/>
            <person name="Zhang C."/>
            <person name="Bonizzoni M."/>
            <person name="Dermauw W."/>
            <person name="Vontas J."/>
            <person name="Armbruster P."/>
            <person name="Huang X."/>
            <person name="Yang Y."/>
            <person name="Zhang H."/>
            <person name="He W."/>
            <person name="Peng H."/>
            <person name="Liu Y."/>
            <person name="Wu K."/>
            <person name="Chen J."/>
            <person name="Lirakis M."/>
            <person name="Topalis P."/>
            <person name="Van Leeuwen T."/>
            <person name="Hall A.B."/>
            <person name="Jiang X."/>
            <person name="Thorpe C."/>
            <person name="Mueller R.L."/>
            <person name="Sun C."/>
            <person name="Waterhouse R.M."/>
            <person name="Yan G."/>
            <person name="Tu Z.J."/>
            <person name="Fang X."/>
            <person name="James A.A."/>
        </authorList>
    </citation>
    <scope>NUCLEOTIDE SEQUENCE [LARGE SCALE GENOMIC DNA]</scope>
    <source>
        <strain evidence="5">Foshan</strain>
    </source>
</reference>
<dbReference type="GeneID" id="134285620"/>
<organism evidence="4 5">
    <name type="scientific">Aedes albopictus</name>
    <name type="common">Asian tiger mosquito</name>
    <name type="synonym">Stegomyia albopicta</name>
    <dbReference type="NCBI Taxonomy" id="7160"/>
    <lineage>
        <taxon>Eukaryota</taxon>
        <taxon>Metazoa</taxon>
        <taxon>Ecdysozoa</taxon>
        <taxon>Arthropoda</taxon>
        <taxon>Hexapoda</taxon>
        <taxon>Insecta</taxon>
        <taxon>Pterygota</taxon>
        <taxon>Neoptera</taxon>
        <taxon>Endopterygota</taxon>
        <taxon>Diptera</taxon>
        <taxon>Nematocera</taxon>
        <taxon>Culicoidea</taxon>
        <taxon>Culicidae</taxon>
        <taxon>Culicinae</taxon>
        <taxon>Aedini</taxon>
        <taxon>Aedes</taxon>
        <taxon>Stegomyia</taxon>
    </lineage>
</organism>
<dbReference type="RefSeq" id="XP_062702739.1">
    <property type="nucleotide sequence ID" value="XM_062846755.1"/>
</dbReference>
<feature type="compositionally biased region" description="Basic residues" evidence="2">
    <location>
        <begin position="204"/>
        <end position="214"/>
    </location>
</feature>
<evidence type="ECO:0000256" key="1">
    <source>
        <dbReference type="PROSITE-ProRule" id="PRU00047"/>
    </source>
</evidence>
<protein>
    <recommendedName>
        <fullName evidence="3">CCHC-type domain-containing protein</fullName>
    </recommendedName>
</protein>
<accession>A0ABM1ZNG0</accession>
<evidence type="ECO:0000256" key="2">
    <source>
        <dbReference type="SAM" id="MobiDB-lite"/>
    </source>
</evidence>
<sequence length="469" mass="52292">MAECVCGSSILPSDIPTACSMCSRVYQYKCTPLTKAVAKLVSENENLLFKCNDCLSSQCCGEQNLALPTVQKIEEEMKKIAFISESISGVREQIAAQINDALKTGMEELGRMINSAMEKAVSDLSTSVSKELENMKCSFFEFNSSKKVAAMNVQQGTSRTASEPSLNPRGKKRKVQEDADATSDDVFVESISFADVVKSNTGTKSKKKSYKKKSTANEEVSRKARPVIVIKPKESNQSSEDTRKVLNCKLDPKKHKISNFRNGKDGSIIAECATGYNVNVVKDGIQSDLGENYNAVVPSSVPRLKVKGMSEKFSSDDFIMILKDQNEDIAINEVKVIRMYENPQLKYNKYNAVIEVDKETHSCLLTAGKVFIKFDRCRVVPEIHVLRCFKCGEFGHMSMNCKNCEACSRCSGSHKTSECTATVLKCINCKKVNVERNMNLDDNHGAFSHECEVFKRLYNRKKSSLHFNE</sequence>
<feature type="domain" description="CCHC-type" evidence="3">
    <location>
        <begin position="387"/>
        <end position="403"/>
    </location>
</feature>